<dbReference type="SUPFAM" id="SSF55811">
    <property type="entry name" value="Nudix"/>
    <property type="match status" value="1"/>
</dbReference>
<keyword evidence="10" id="KW-1185">Reference proteome</keyword>
<feature type="compositionally biased region" description="Polar residues" evidence="7">
    <location>
        <begin position="43"/>
        <end position="58"/>
    </location>
</feature>
<dbReference type="CDD" id="cd18870">
    <property type="entry name" value="NUDIX_AcylCoAdiphos_Nudt19"/>
    <property type="match status" value="1"/>
</dbReference>
<feature type="domain" description="Nudix hydrolase" evidence="8">
    <location>
        <begin position="66"/>
        <end position="279"/>
    </location>
</feature>
<protein>
    <recommendedName>
        <fullName evidence="8">Nudix hydrolase domain-containing protein</fullName>
    </recommendedName>
</protein>
<keyword evidence="5" id="KW-0460">Magnesium</keyword>
<evidence type="ECO:0000256" key="3">
    <source>
        <dbReference type="ARBA" id="ARBA00022723"/>
    </source>
</evidence>
<dbReference type="GO" id="GO:0046872">
    <property type="term" value="F:metal ion binding"/>
    <property type="evidence" value="ECO:0007669"/>
    <property type="project" value="UniProtKB-KW"/>
</dbReference>
<gene>
    <name evidence="9" type="ORF">AMS68_005041</name>
</gene>
<dbReference type="EMBL" id="CP051141">
    <property type="protein sequence ID" value="QIW99523.1"/>
    <property type="molecule type" value="Genomic_DNA"/>
</dbReference>
<dbReference type="PANTHER" id="PTHR12318:SF0">
    <property type="entry name" value="ACYL-COENZYME A DIPHOSPHATASE NUDT19"/>
    <property type="match status" value="1"/>
</dbReference>
<evidence type="ECO:0000256" key="1">
    <source>
        <dbReference type="ARBA" id="ARBA00001936"/>
    </source>
</evidence>
<evidence type="ECO:0000259" key="8">
    <source>
        <dbReference type="PROSITE" id="PS51462"/>
    </source>
</evidence>
<keyword evidence="6" id="KW-0464">Manganese</keyword>
<keyword evidence="4" id="KW-0378">Hydrolase</keyword>
<dbReference type="OrthoDB" id="1695362at2759"/>
<accession>A0A6H0XXR6</accession>
<organism evidence="9 10">
    <name type="scientific">Peltaster fructicola</name>
    <dbReference type="NCBI Taxonomy" id="286661"/>
    <lineage>
        <taxon>Eukaryota</taxon>
        <taxon>Fungi</taxon>
        <taxon>Dikarya</taxon>
        <taxon>Ascomycota</taxon>
        <taxon>Pezizomycotina</taxon>
        <taxon>Dothideomycetes</taxon>
        <taxon>Dothideomycetes incertae sedis</taxon>
        <taxon>Peltaster</taxon>
    </lineage>
</organism>
<reference evidence="9 10" key="1">
    <citation type="journal article" date="2016" name="Sci. Rep.">
        <title>Peltaster fructicola genome reveals evolution from an invasive phytopathogen to an ectophytic parasite.</title>
        <authorList>
            <person name="Xu C."/>
            <person name="Chen H."/>
            <person name="Gleason M.L."/>
            <person name="Xu J.R."/>
            <person name="Liu H."/>
            <person name="Zhang R."/>
            <person name="Sun G."/>
        </authorList>
    </citation>
    <scope>NUCLEOTIDE SEQUENCE [LARGE SCALE GENOMIC DNA]</scope>
    <source>
        <strain evidence="9 10">LNHT1506</strain>
    </source>
</reference>
<comment type="cofactor">
    <cofactor evidence="1">
        <name>Mn(2+)</name>
        <dbReference type="ChEBI" id="CHEBI:29035"/>
    </cofactor>
</comment>
<evidence type="ECO:0000313" key="9">
    <source>
        <dbReference type="EMBL" id="QIW99523.1"/>
    </source>
</evidence>
<proteinExistence type="predicted"/>
<dbReference type="InterPro" id="IPR000086">
    <property type="entry name" value="NUDIX_hydrolase_dom"/>
</dbReference>
<dbReference type="InterPro" id="IPR015797">
    <property type="entry name" value="NUDIX_hydrolase-like_dom_sf"/>
</dbReference>
<evidence type="ECO:0000256" key="7">
    <source>
        <dbReference type="SAM" id="MobiDB-lite"/>
    </source>
</evidence>
<sequence>MHTGSLLLNRRFFEAALRTRRHIIRSSARSSSSQDNKHKAALNAQTFSNGFTPMSSKTSKGDGPSIPRPSSSVLLIAPNNHVLLLQRVKQSTSFASAHVFPGGNVDTFHDGEIPGPVSPDRHVDSDTYRMAAIRETFEESGIVLARNNGFGRLIEVPEAEREEGRKLVHGRKVPFTKWLSQKGGRADIKGLVPFTRWVTPTNVPKRFTTQMYLYFMPTFATSPLQGHQAGSDELPPEVSIPVPTTDGGIEHTNARFLPASVWLRLAQEGRIILFPPQFFLLHQVAQFLDNLRSPTAYSSVSRDTVPREELESRRKRLLQFVRGGDPPWTEKCISPNVTPTRDGSFRDDGRVALGLNWPGLELKDSSRKGVSDQCVLVEFKREGPRRLEVVSRDEALKPSSKI</sequence>
<evidence type="ECO:0000256" key="6">
    <source>
        <dbReference type="ARBA" id="ARBA00023211"/>
    </source>
</evidence>
<dbReference type="AlphaFoldDB" id="A0A6H0XXR6"/>
<dbReference type="Gene3D" id="3.90.79.10">
    <property type="entry name" value="Nucleoside Triphosphate Pyrophosphohydrolase"/>
    <property type="match status" value="1"/>
</dbReference>
<dbReference type="GO" id="GO:0005739">
    <property type="term" value="C:mitochondrion"/>
    <property type="evidence" value="ECO:0007669"/>
    <property type="project" value="TreeGrafter"/>
</dbReference>
<dbReference type="GO" id="GO:0016818">
    <property type="term" value="F:hydrolase activity, acting on acid anhydrides, in phosphorus-containing anhydrides"/>
    <property type="evidence" value="ECO:0007669"/>
    <property type="project" value="InterPro"/>
</dbReference>
<name>A0A6H0XXR6_9PEZI</name>
<dbReference type="Pfam" id="PF00293">
    <property type="entry name" value="NUDIX"/>
    <property type="match status" value="1"/>
</dbReference>
<dbReference type="InterPro" id="IPR039121">
    <property type="entry name" value="NUDT19"/>
</dbReference>
<feature type="region of interest" description="Disordered" evidence="7">
    <location>
        <begin position="25"/>
        <end position="67"/>
    </location>
</feature>
<evidence type="ECO:0000256" key="2">
    <source>
        <dbReference type="ARBA" id="ARBA00001946"/>
    </source>
</evidence>
<dbReference type="PROSITE" id="PS51462">
    <property type="entry name" value="NUDIX"/>
    <property type="match status" value="1"/>
</dbReference>
<comment type="cofactor">
    <cofactor evidence="2">
        <name>Mg(2+)</name>
        <dbReference type="ChEBI" id="CHEBI:18420"/>
    </cofactor>
</comment>
<evidence type="ECO:0000313" key="10">
    <source>
        <dbReference type="Proteomes" id="UP000503462"/>
    </source>
</evidence>
<keyword evidence="3" id="KW-0479">Metal-binding</keyword>
<evidence type="ECO:0000256" key="5">
    <source>
        <dbReference type="ARBA" id="ARBA00022842"/>
    </source>
</evidence>
<dbReference type="Proteomes" id="UP000503462">
    <property type="component" value="Chromosome 3"/>
</dbReference>
<evidence type="ECO:0000256" key="4">
    <source>
        <dbReference type="ARBA" id="ARBA00022801"/>
    </source>
</evidence>
<dbReference type="PANTHER" id="PTHR12318">
    <property type="entry name" value="TESTOSTERONE-REGULATED PROTEIN RP2"/>
    <property type="match status" value="1"/>
</dbReference>